<name>A0ABV7VV80_9GAMM</name>
<feature type="transmembrane region" description="Helical" evidence="1">
    <location>
        <begin position="7"/>
        <end position="24"/>
    </location>
</feature>
<feature type="transmembrane region" description="Helical" evidence="1">
    <location>
        <begin position="44"/>
        <end position="62"/>
    </location>
</feature>
<feature type="transmembrane region" description="Helical" evidence="1">
    <location>
        <begin position="99"/>
        <end position="119"/>
    </location>
</feature>
<dbReference type="EMBL" id="JBHRYB010000015">
    <property type="protein sequence ID" value="MFC3681438.1"/>
    <property type="molecule type" value="Genomic_DNA"/>
</dbReference>
<evidence type="ECO:0000313" key="2">
    <source>
        <dbReference type="EMBL" id="MFC3681438.1"/>
    </source>
</evidence>
<protein>
    <submittedName>
        <fullName evidence="2">Uncharacterized protein</fullName>
    </submittedName>
</protein>
<organism evidence="2 3">
    <name type="scientific">Bacterioplanoides pacificum</name>
    <dbReference type="NCBI Taxonomy" id="1171596"/>
    <lineage>
        <taxon>Bacteria</taxon>
        <taxon>Pseudomonadati</taxon>
        <taxon>Pseudomonadota</taxon>
        <taxon>Gammaproteobacteria</taxon>
        <taxon>Oceanospirillales</taxon>
        <taxon>Oceanospirillaceae</taxon>
        <taxon>Bacterioplanoides</taxon>
    </lineage>
</organism>
<gene>
    <name evidence="2" type="ORF">ACFOMG_15140</name>
</gene>
<keyword evidence="3" id="KW-1185">Reference proteome</keyword>
<keyword evidence="1" id="KW-1133">Transmembrane helix</keyword>
<accession>A0ABV7VV80</accession>
<feature type="transmembrane region" description="Helical" evidence="1">
    <location>
        <begin position="74"/>
        <end position="93"/>
    </location>
</feature>
<dbReference type="Proteomes" id="UP001595722">
    <property type="component" value="Unassembled WGS sequence"/>
</dbReference>
<evidence type="ECO:0000256" key="1">
    <source>
        <dbReference type="SAM" id="Phobius"/>
    </source>
</evidence>
<evidence type="ECO:0000313" key="3">
    <source>
        <dbReference type="Proteomes" id="UP001595722"/>
    </source>
</evidence>
<proteinExistence type="predicted"/>
<dbReference type="RefSeq" id="WP_376867848.1">
    <property type="nucleotide sequence ID" value="NZ_JBHRYB010000015.1"/>
</dbReference>
<reference evidence="3" key="1">
    <citation type="journal article" date="2019" name="Int. J. Syst. Evol. Microbiol.">
        <title>The Global Catalogue of Microorganisms (GCM) 10K type strain sequencing project: providing services to taxonomists for standard genome sequencing and annotation.</title>
        <authorList>
            <consortium name="The Broad Institute Genomics Platform"/>
            <consortium name="The Broad Institute Genome Sequencing Center for Infectious Disease"/>
            <person name="Wu L."/>
            <person name="Ma J."/>
        </authorList>
    </citation>
    <scope>NUCLEOTIDE SEQUENCE [LARGE SCALE GENOMIC DNA]</scope>
    <source>
        <strain evidence="3">KCTC 42424</strain>
    </source>
</reference>
<sequence length="126" mass="14755">MLRQYLMLFRTLWLGSLWSGVYVVRPVLEKNGYFPFHGMDVLHVLVGVGFVCGVMMLLTTWVRHLFDWRQLPQQLLLVMTLASLMYFALLPWWKLQMMLLHALSVLGLIWLLISPRSVVLRDNASH</sequence>
<keyword evidence="1" id="KW-0472">Membrane</keyword>
<comment type="caution">
    <text evidence="2">The sequence shown here is derived from an EMBL/GenBank/DDBJ whole genome shotgun (WGS) entry which is preliminary data.</text>
</comment>
<keyword evidence="1" id="KW-0812">Transmembrane</keyword>